<evidence type="ECO:0000256" key="10">
    <source>
        <dbReference type="HAMAP-Rule" id="MF_02019"/>
    </source>
</evidence>
<evidence type="ECO:0000256" key="11">
    <source>
        <dbReference type="RuleBase" id="RU004136"/>
    </source>
</evidence>
<dbReference type="Gene3D" id="3.40.1190.10">
    <property type="entry name" value="Mur-like, catalytic domain"/>
    <property type="match status" value="1"/>
</dbReference>
<evidence type="ECO:0000256" key="5">
    <source>
        <dbReference type="ARBA" id="ARBA00022840"/>
    </source>
</evidence>
<keyword evidence="9 10" id="KW-0961">Cell wall biogenesis/degradation</keyword>
<reference evidence="16" key="1">
    <citation type="journal article" date="2019" name="Int. J. Syst. Evol. Microbiol.">
        <title>The Global Catalogue of Microorganisms (GCM) 10K type strain sequencing project: providing services to taxonomists for standard genome sequencing and annotation.</title>
        <authorList>
            <consortium name="The Broad Institute Genomics Platform"/>
            <consortium name="The Broad Institute Genome Sequencing Center for Infectious Disease"/>
            <person name="Wu L."/>
            <person name="Ma J."/>
        </authorList>
    </citation>
    <scope>NUCLEOTIDE SEQUENCE [LARGE SCALE GENOMIC DNA]</scope>
    <source>
        <strain evidence="16">CGMCC 1.8860</strain>
    </source>
</reference>
<dbReference type="Pfam" id="PF01225">
    <property type="entry name" value="Mur_ligase"/>
    <property type="match status" value="1"/>
</dbReference>
<dbReference type="GO" id="GO:0016874">
    <property type="term" value="F:ligase activity"/>
    <property type="evidence" value="ECO:0007669"/>
    <property type="project" value="UniProtKB-KW"/>
</dbReference>
<evidence type="ECO:0000259" key="12">
    <source>
        <dbReference type="Pfam" id="PF01225"/>
    </source>
</evidence>
<evidence type="ECO:0000313" key="15">
    <source>
        <dbReference type="EMBL" id="GGP25657.1"/>
    </source>
</evidence>
<dbReference type="Pfam" id="PF08245">
    <property type="entry name" value="Mur_ligase_M"/>
    <property type="match status" value="1"/>
</dbReference>
<comment type="catalytic activity">
    <reaction evidence="10 11">
        <text>D-alanyl-D-alanine + UDP-N-acetyl-alpha-D-muramoyl-L-alanyl-gamma-D-glutamyl-meso-2,6-diaminopimelate + ATP = UDP-N-acetyl-alpha-D-muramoyl-L-alanyl-gamma-D-glutamyl-meso-2,6-diaminopimeloyl-D-alanyl-D-alanine + ADP + phosphate + H(+)</text>
        <dbReference type="Rhea" id="RHEA:28374"/>
        <dbReference type="ChEBI" id="CHEBI:15378"/>
        <dbReference type="ChEBI" id="CHEBI:30616"/>
        <dbReference type="ChEBI" id="CHEBI:43474"/>
        <dbReference type="ChEBI" id="CHEBI:57822"/>
        <dbReference type="ChEBI" id="CHEBI:61386"/>
        <dbReference type="ChEBI" id="CHEBI:83905"/>
        <dbReference type="ChEBI" id="CHEBI:456216"/>
        <dbReference type="EC" id="6.3.2.10"/>
    </reaction>
</comment>
<keyword evidence="7 10" id="KW-0573">Peptidoglycan synthesis</keyword>
<dbReference type="InterPro" id="IPR000713">
    <property type="entry name" value="Mur_ligase_N"/>
</dbReference>
<sequence>MLTLRETALALNGALTGDADLVFGRVSTDSRDIKPGDLYVALKGERFDGHDYAAAALAQGAVAVLVEREVPGTSIVVPDALAALGQLGAFWRNRMTDLKVIAVTGSNGKTTVKEMIATVLAHYAGADAVLATRGNLNNHIGVPLTLLSLKPEHRYAVVEMGMNHFGEIDYLTHLASPDVALVNNALRAHLEALGSVEGVARAKGEIFGGLKDRGTAVINADDPHAELWSQLAMGKRQISFGLKSAEVHAREVHETDEGSQFILGAGIDETHMVLPVPGLHNVRNALAAAAATSAIGLTVEEIAAGLASYKGVKGRLERKTAANGAVLIDDTYNANPDSMRAAIDVLTGMSAASGKPSILVLGDMGELGGDNIVDRHTEVGQYAKDKGVQQLFTLGTAMVNAANTFGSAHYASLEDLLAALNKAVTPERIVLVKGSRFMQMERVVKALQGENNNKKDA</sequence>
<dbReference type="InterPro" id="IPR035911">
    <property type="entry name" value="MurE/MurF_N"/>
</dbReference>
<dbReference type="InterPro" id="IPR005863">
    <property type="entry name" value="UDP-N-AcMur_synth"/>
</dbReference>
<keyword evidence="8 10" id="KW-0131">Cell cycle</keyword>
<evidence type="ECO:0000256" key="2">
    <source>
        <dbReference type="ARBA" id="ARBA00022598"/>
    </source>
</evidence>
<keyword evidence="6 10" id="KW-0133">Cell shape</keyword>
<keyword evidence="2 10" id="KW-0436">Ligase</keyword>
<dbReference type="EMBL" id="BMLY01000002">
    <property type="protein sequence ID" value="GGP25657.1"/>
    <property type="molecule type" value="Genomic_DNA"/>
</dbReference>
<comment type="function">
    <text evidence="10 11">Involved in cell wall formation. Catalyzes the final step in the synthesis of UDP-N-acetylmuramoyl-pentapeptide, the precursor of murein.</text>
</comment>
<dbReference type="NCBIfam" id="TIGR01143">
    <property type="entry name" value="murF"/>
    <property type="match status" value="1"/>
</dbReference>
<dbReference type="Pfam" id="PF02875">
    <property type="entry name" value="Mur_ligase_C"/>
    <property type="match status" value="1"/>
</dbReference>
<evidence type="ECO:0000259" key="14">
    <source>
        <dbReference type="Pfam" id="PF08245"/>
    </source>
</evidence>
<evidence type="ECO:0000256" key="6">
    <source>
        <dbReference type="ARBA" id="ARBA00022960"/>
    </source>
</evidence>
<evidence type="ECO:0000256" key="9">
    <source>
        <dbReference type="ARBA" id="ARBA00023316"/>
    </source>
</evidence>
<dbReference type="SUPFAM" id="SSF53244">
    <property type="entry name" value="MurD-like peptide ligases, peptide-binding domain"/>
    <property type="match status" value="1"/>
</dbReference>
<name>A0ABQ2PKY1_9NEIS</name>
<feature type="binding site" evidence="10">
    <location>
        <begin position="105"/>
        <end position="111"/>
    </location>
    <ligand>
        <name>ATP</name>
        <dbReference type="ChEBI" id="CHEBI:30616"/>
    </ligand>
</feature>
<dbReference type="PANTHER" id="PTHR43024:SF1">
    <property type="entry name" value="UDP-N-ACETYLMURAMOYL-TRIPEPTIDE--D-ALANYL-D-ALANINE LIGASE"/>
    <property type="match status" value="1"/>
</dbReference>
<dbReference type="InterPro" id="IPR051046">
    <property type="entry name" value="MurCDEF_CellWall_CoF430Synth"/>
</dbReference>
<accession>A0ABQ2PKY1</accession>
<evidence type="ECO:0000256" key="3">
    <source>
        <dbReference type="ARBA" id="ARBA00022618"/>
    </source>
</evidence>
<keyword evidence="1 10" id="KW-0963">Cytoplasm</keyword>
<evidence type="ECO:0000259" key="13">
    <source>
        <dbReference type="Pfam" id="PF02875"/>
    </source>
</evidence>
<organism evidence="15 16">
    <name type="scientific">Silvimonas amylolytica</name>
    <dbReference type="NCBI Taxonomy" id="449663"/>
    <lineage>
        <taxon>Bacteria</taxon>
        <taxon>Pseudomonadati</taxon>
        <taxon>Pseudomonadota</taxon>
        <taxon>Betaproteobacteria</taxon>
        <taxon>Neisseriales</taxon>
        <taxon>Chitinibacteraceae</taxon>
        <taxon>Silvimonas</taxon>
    </lineage>
</organism>
<dbReference type="Proteomes" id="UP000621859">
    <property type="component" value="Unassembled WGS sequence"/>
</dbReference>
<dbReference type="SUPFAM" id="SSF63418">
    <property type="entry name" value="MurE/MurF N-terminal domain"/>
    <property type="match status" value="1"/>
</dbReference>
<dbReference type="HAMAP" id="MF_02019">
    <property type="entry name" value="MurF"/>
    <property type="match status" value="1"/>
</dbReference>
<evidence type="ECO:0000313" key="16">
    <source>
        <dbReference type="Proteomes" id="UP000621859"/>
    </source>
</evidence>
<dbReference type="SUPFAM" id="SSF53623">
    <property type="entry name" value="MurD-like peptide ligases, catalytic domain"/>
    <property type="match status" value="1"/>
</dbReference>
<gene>
    <name evidence="10 15" type="primary">murF</name>
    <name evidence="15" type="ORF">GCM10010971_14760</name>
</gene>
<dbReference type="Gene3D" id="3.40.1390.10">
    <property type="entry name" value="MurE/MurF, N-terminal domain"/>
    <property type="match status" value="1"/>
</dbReference>
<dbReference type="EC" id="6.3.2.10" evidence="10 11"/>
<dbReference type="Gene3D" id="3.90.190.20">
    <property type="entry name" value="Mur ligase, C-terminal domain"/>
    <property type="match status" value="1"/>
</dbReference>
<proteinExistence type="inferred from homology"/>
<dbReference type="InterPro" id="IPR036565">
    <property type="entry name" value="Mur-like_cat_sf"/>
</dbReference>
<evidence type="ECO:0000256" key="8">
    <source>
        <dbReference type="ARBA" id="ARBA00023306"/>
    </source>
</evidence>
<evidence type="ECO:0000256" key="7">
    <source>
        <dbReference type="ARBA" id="ARBA00022984"/>
    </source>
</evidence>
<comment type="caution">
    <text evidence="15">The sequence shown here is derived from an EMBL/GenBank/DDBJ whole genome shotgun (WGS) entry which is preliminary data.</text>
</comment>
<dbReference type="InterPro" id="IPR004101">
    <property type="entry name" value="Mur_ligase_C"/>
</dbReference>
<comment type="subcellular location">
    <subcellularLocation>
        <location evidence="10 11">Cytoplasm</location>
    </subcellularLocation>
</comment>
<evidence type="ECO:0000256" key="1">
    <source>
        <dbReference type="ARBA" id="ARBA00022490"/>
    </source>
</evidence>
<keyword evidence="3 10" id="KW-0132">Cell division</keyword>
<feature type="domain" description="Mur ligase central" evidence="14">
    <location>
        <begin position="103"/>
        <end position="291"/>
    </location>
</feature>
<keyword evidence="16" id="KW-1185">Reference proteome</keyword>
<dbReference type="PANTHER" id="PTHR43024">
    <property type="entry name" value="UDP-N-ACETYLMURAMOYL-TRIPEPTIDE--D-ALANYL-D-ALANINE LIGASE"/>
    <property type="match status" value="1"/>
</dbReference>
<dbReference type="InterPro" id="IPR013221">
    <property type="entry name" value="Mur_ligase_cen"/>
</dbReference>
<evidence type="ECO:0000256" key="4">
    <source>
        <dbReference type="ARBA" id="ARBA00022741"/>
    </source>
</evidence>
<comment type="pathway">
    <text evidence="10 11">Cell wall biogenesis; peptidoglycan biosynthesis.</text>
</comment>
<keyword evidence="4 10" id="KW-0547">Nucleotide-binding</keyword>
<feature type="domain" description="Mur ligase N-terminal catalytic" evidence="12">
    <location>
        <begin position="26"/>
        <end position="70"/>
    </location>
</feature>
<dbReference type="InterPro" id="IPR036615">
    <property type="entry name" value="Mur_ligase_C_dom_sf"/>
</dbReference>
<keyword evidence="5 10" id="KW-0067">ATP-binding</keyword>
<protein>
    <recommendedName>
        <fullName evidence="10 11">UDP-N-acetylmuramoyl-tripeptide--D-alanyl-D-alanine ligase</fullName>
        <ecNumber evidence="10 11">6.3.2.10</ecNumber>
    </recommendedName>
    <alternativeName>
        <fullName evidence="10">D-alanyl-D-alanine-adding enzyme</fullName>
    </alternativeName>
</protein>
<dbReference type="RefSeq" id="WP_188691195.1">
    <property type="nucleotide sequence ID" value="NZ_BMLY01000002.1"/>
</dbReference>
<comment type="similarity">
    <text evidence="10">Belongs to the MurCDEF family. MurF subfamily.</text>
</comment>
<feature type="domain" description="Mur ligase C-terminal" evidence="13">
    <location>
        <begin position="314"/>
        <end position="436"/>
    </location>
</feature>